<evidence type="ECO:0000313" key="2">
    <source>
        <dbReference type="Proteomes" id="UP000261284"/>
    </source>
</evidence>
<name>A0A3E1NK33_9BACT</name>
<comment type="caution">
    <text evidence="1">The sequence shown here is derived from an EMBL/GenBank/DDBJ whole genome shotgun (WGS) entry which is preliminary data.</text>
</comment>
<sequence length="401" mass="44371">MLTLASRTIFRVVCIVLLLFACCVHPVRVQAQSNKVVTTETVIKLMHRNHALVTPDSAHIFLNGYLHLRGMVGNAPFTIELNAWPNTLTAYTFSDSLQSLDAFTVTLDKDILQFQYDEAQFYAPRLHIGRLLLGITADGLFKGYAIDDSLQKLVPCSFREDYSDGSIGMRNLNFRYHGNSNKYPVAVSGDLLFADTAHAAGRALNKLLMSGYNLIGSEGDPNAVLKGYPKPASVKTYKQYTIDRFKAYCSKVIDAAFLVDAAESPRKSALYNDIQVGVILNDGKHLLLQLLFGQADGIAYADNTTIEFTYDVQHNTLYSPDQFTGKLAAPGGRNIAPVVKLLKAARMQAADREEETALLVNGMPAYIFSKGVVLYKPGGNHGNQHFYRYYPNTIIAPLLKK</sequence>
<keyword evidence="2" id="KW-1185">Reference proteome</keyword>
<dbReference type="RefSeq" id="WP_116847430.1">
    <property type="nucleotide sequence ID" value="NZ_QTJU01000003.1"/>
</dbReference>
<gene>
    <name evidence="1" type="ORF">DXN05_11730</name>
</gene>
<accession>A0A3E1NK33</accession>
<proteinExistence type="predicted"/>
<dbReference type="PROSITE" id="PS51257">
    <property type="entry name" value="PROKAR_LIPOPROTEIN"/>
    <property type="match status" value="1"/>
</dbReference>
<dbReference type="EMBL" id="QTJU01000003">
    <property type="protein sequence ID" value="RFM28184.1"/>
    <property type="molecule type" value="Genomic_DNA"/>
</dbReference>
<dbReference type="Proteomes" id="UP000261284">
    <property type="component" value="Unassembled WGS sequence"/>
</dbReference>
<dbReference type="AlphaFoldDB" id="A0A3E1NK33"/>
<protein>
    <submittedName>
        <fullName evidence="1">Uncharacterized protein</fullName>
    </submittedName>
</protein>
<evidence type="ECO:0000313" key="1">
    <source>
        <dbReference type="EMBL" id="RFM28184.1"/>
    </source>
</evidence>
<reference evidence="1 2" key="1">
    <citation type="submission" date="2018-08" db="EMBL/GenBank/DDBJ databases">
        <title>Chitinophagaceae sp. K23C18032701, a novel bacterium isolated from forest soil.</title>
        <authorList>
            <person name="Wang C."/>
        </authorList>
    </citation>
    <scope>NUCLEOTIDE SEQUENCE [LARGE SCALE GENOMIC DNA]</scope>
    <source>
        <strain evidence="1 2">K23C18032701</strain>
    </source>
</reference>
<organism evidence="1 2">
    <name type="scientific">Deminuibacter soli</name>
    <dbReference type="NCBI Taxonomy" id="2291815"/>
    <lineage>
        <taxon>Bacteria</taxon>
        <taxon>Pseudomonadati</taxon>
        <taxon>Bacteroidota</taxon>
        <taxon>Chitinophagia</taxon>
        <taxon>Chitinophagales</taxon>
        <taxon>Chitinophagaceae</taxon>
        <taxon>Deminuibacter</taxon>
    </lineage>
</organism>